<feature type="non-terminal residue" evidence="2">
    <location>
        <position position="387"/>
    </location>
</feature>
<sequence>NTNQWMQGNMRLLLDHYTALPNTDPSRPAGHSGEPSSRISTNSIRRVYPTVGGVSPCRTKSVIVVEADVHHLPVEDSVSLDHVPDDTPVLGDRMVDLRVDGETRLCDLVTSNVAVPMSQTILPCTVNFDSIREAGLGLDKEAMMKGAIKDSVPLTKVLPEASSLVSLTPRSSVVPPDLSFSPIADTSVGDVSFKVTPAQHADMDRTRAPRFPVKHPRSTRKIQEWHLKVYKPVIFVGDSNLARIPQFYNPSVQVDSFPGANFLHISKVLQKLTPNPNTQKVILALGINNKDQLFRQTSKKQLQELWRSAATAFPNATVYTPVIHFSDLLPASQQENLRKLNEFICNNSKFLNELSPLRFRVDPKDPVHWTRQTAIDIFTYWSDQLNC</sequence>
<gene>
    <name evidence="2" type="ORF">Q7C36_021622</name>
</gene>
<organism evidence="2 3">
    <name type="scientific">Tachysurus vachellii</name>
    <name type="common">Darkbarbel catfish</name>
    <name type="synonym">Pelteobagrus vachellii</name>
    <dbReference type="NCBI Taxonomy" id="175792"/>
    <lineage>
        <taxon>Eukaryota</taxon>
        <taxon>Metazoa</taxon>
        <taxon>Chordata</taxon>
        <taxon>Craniata</taxon>
        <taxon>Vertebrata</taxon>
        <taxon>Euteleostomi</taxon>
        <taxon>Actinopterygii</taxon>
        <taxon>Neopterygii</taxon>
        <taxon>Teleostei</taxon>
        <taxon>Ostariophysi</taxon>
        <taxon>Siluriformes</taxon>
        <taxon>Bagridae</taxon>
        <taxon>Tachysurus</taxon>
    </lineage>
</organism>
<dbReference type="Gene3D" id="3.40.50.1110">
    <property type="entry name" value="SGNH hydrolase"/>
    <property type="match status" value="1"/>
</dbReference>
<dbReference type="InterPro" id="IPR036514">
    <property type="entry name" value="SGNH_hydro_sf"/>
</dbReference>
<dbReference type="SUPFAM" id="SSF52266">
    <property type="entry name" value="SGNH hydrolase"/>
    <property type="match status" value="1"/>
</dbReference>
<proteinExistence type="predicted"/>
<evidence type="ECO:0000256" key="1">
    <source>
        <dbReference type="SAM" id="MobiDB-lite"/>
    </source>
</evidence>
<dbReference type="Proteomes" id="UP001187315">
    <property type="component" value="Unassembled WGS sequence"/>
</dbReference>
<feature type="compositionally biased region" description="Polar residues" evidence="1">
    <location>
        <begin position="34"/>
        <end position="44"/>
    </location>
</feature>
<name>A0AA88LQ91_TACVA</name>
<accession>A0AA88LQ91</accession>
<comment type="caution">
    <text evidence="2">The sequence shown here is derived from an EMBL/GenBank/DDBJ whole genome shotgun (WGS) entry which is preliminary data.</text>
</comment>
<evidence type="ECO:0000313" key="3">
    <source>
        <dbReference type="Proteomes" id="UP001187315"/>
    </source>
</evidence>
<feature type="region of interest" description="Disordered" evidence="1">
    <location>
        <begin position="19"/>
        <end position="44"/>
    </location>
</feature>
<protein>
    <submittedName>
        <fullName evidence="2">Uncharacterized protein</fullName>
    </submittedName>
</protein>
<reference evidence="2" key="1">
    <citation type="submission" date="2023-08" db="EMBL/GenBank/DDBJ databases">
        <title>Pelteobagrus vachellii genome.</title>
        <authorList>
            <person name="Liu H."/>
        </authorList>
    </citation>
    <scope>NUCLEOTIDE SEQUENCE</scope>
    <source>
        <strain evidence="2">PRFRI_2022a</strain>
        <tissue evidence="2">Muscle</tissue>
    </source>
</reference>
<dbReference type="EMBL" id="JAVHJS010000023">
    <property type="protein sequence ID" value="KAK2819976.1"/>
    <property type="molecule type" value="Genomic_DNA"/>
</dbReference>
<dbReference type="AlphaFoldDB" id="A0AA88LQ91"/>
<evidence type="ECO:0000313" key="2">
    <source>
        <dbReference type="EMBL" id="KAK2819976.1"/>
    </source>
</evidence>
<keyword evidence="3" id="KW-1185">Reference proteome</keyword>